<accession>A0ABR6KJ72</accession>
<dbReference type="Proteomes" id="UP000533637">
    <property type="component" value="Unassembled WGS sequence"/>
</dbReference>
<gene>
    <name evidence="3" type="ORF">GGQ57_001318</name>
</gene>
<evidence type="ECO:0000256" key="1">
    <source>
        <dbReference type="ARBA" id="ARBA00022729"/>
    </source>
</evidence>
<dbReference type="Gene3D" id="2.60.120.260">
    <property type="entry name" value="Galactose-binding domain-like"/>
    <property type="match status" value="1"/>
</dbReference>
<evidence type="ECO:0000313" key="3">
    <source>
        <dbReference type="EMBL" id="MBB4621424.1"/>
    </source>
</evidence>
<comment type="caution">
    <text evidence="3">The sequence shown here is derived from an EMBL/GenBank/DDBJ whole genome shotgun (WGS) entry which is preliminary data.</text>
</comment>
<dbReference type="EMBL" id="JACHOC010000002">
    <property type="protein sequence ID" value="MBB4621424.1"/>
    <property type="molecule type" value="Genomic_DNA"/>
</dbReference>
<evidence type="ECO:0008006" key="5">
    <source>
        <dbReference type="Google" id="ProtNLM"/>
    </source>
</evidence>
<reference evidence="3 4" key="1">
    <citation type="submission" date="2020-08" db="EMBL/GenBank/DDBJ databases">
        <title>Genomic Encyclopedia of Type Strains, Phase IV (KMG-IV): sequencing the most valuable type-strain genomes for metagenomic binning, comparative biology and taxonomic classification.</title>
        <authorList>
            <person name="Goeker M."/>
        </authorList>
    </citation>
    <scope>NUCLEOTIDE SEQUENCE [LARGE SCALE GENOMIC DNA]</scope>
    <source>
        <strain evidence="3 4">DSM 102983</strain>
    </source>
</reference>
<dbReference type="NCBIfam" id="NF045579">
    <property type="entry name" value="rhamnoside_JR"/>
    <property type="match status" value="1"/>
</dbReference>
<dbReference type="Pfam" id="PF17132">
    <property type="entry name" value="Glyco_hydro_106"/>
    <property type="match status" value="1"/>
</dbReference>
<dbReference type="PANTHER" id="PTHR43817">
    <property type="entry name" value="GLYCOSYL HYDROLASE"/>
    <property type="match status" value="1"/>
</dbReference>
<name>A0ABR6KJ72_9BACT</name>
<dbReference type="PANTHER" id="PTHR43817:SF1">
    <property type="entry name" value="HYDROLASE, FAMILY 43, PUTATIVE (AFU_ORTHOLOGUE AFUA_3G01660)-RELATED"/>
    <property type="match status" value="1"/>
</dbReference>
<protein>
    <recommendedName>
        <fullName evidence="5">Glycoside hydrolase family 2</fullName>
    </recommendedName>
</protein>
<dbReference type="InterPro" id="IPR008979">
    <property type="entry name" value="Galactose-bd-like_sf"/>
</dbReference>
<keyword evidence="4" id="KW-1185">Reference proteome</keyword>
<evidence type="ECO:0000256" key="2">
    <source>
        <dbReference type="ARBA" id="ARBA00022801"/>
    </source>
</evidence>
<keyword evidence="2" id="KW-0378">Hydrolase</keyword>
<dbReference type="SUPFAM" id="SSF49785">
    <property type="entry name" value="Galactose-binding domain-like"/>
    <property type="match status" value="1"/>
</dbReference>
<dbReference type="CDD" id="cd03143">
    <property type="entry name" value="A4_beta-galactosidase_middle_domain"/>
    <property type="match status" value="1"/>
</dbReference>
<dbReference type="PROSITE" id="PS51257">
    <property type="entry name" value="PROKAR_LIPOPROTEIN"/>
    <property type="match status" value="1"/>
</dbReference>
<evidence type="ECO:0000313" key="4">
    <source>
        <dbReference type="Proteomes" id="UP000533637"/>
    </source>
</evidence>
<organism evidence="3 4">
    <name type="scientific">Parabacteroides faecis</name>
    <dbReference type="NCBI Taxonomy" id="1217282"/>
    <lineage>
        <taxon>Bacteria</taxon>
        <taxon>Pseudomonadati</taxon>
        <taxon>Bacteroidota</taxon>
        <taxon>Bacteroidia</taxon>
        <taxon>Bacteroidales</taxon>
        <taxon>Tannerellaceae</taxon>
        <taxon>Parabacteroides</taxon>
    </lineage>
</organism>
<proteinExistence type="predicted"/>
<dbReference type="RefSeq" id="WP_183669700.1">
    <property type="nucleotide sequence ID" value="NZ_BMPB01000002.1"/>
</dbReference>
<keyword evidence="1" id="KW-0732">Signal</keyword>
<sequence length="1052" mass="118214">MAKITHLLPVCFLSCLSFLSCDDKTEASGSYNSFASIEQGFRSIPDSVQIGVYWYWISDNISKEGVERDLEAMKIAGINRAFIGNIGINELEYGKNKLLSPEWWEITHAALKKATELNIEIGIFNSPGWSQSGGPWVKSNQAMRYLTSSDTIVSGPKRMQLTLPSVGKDEEEVCVIAYPASEKPAIEKSWTITKKSGQASSSELNLGKDETVRTLVYQVNTPFKTSAKLWVKKDGKEELVRQFTIDRSNPALNVGFDPYAPVVISLPEITASQFRLEMSEEGGASGQVTLSSAPMVERYPEKSLAKMFQTPLPMWDDYLWEKQPAVSNASLLVSPDDIKNLTANSKNGVLDWEVPEGNWVIRRMVMLPTGVTNSPAAPEATGPEIDKMSKKHVAFHFDAFIGEILKRIPEADRKTFKVVVQDSYETGGQNWTDDMIDVFKERYGYDPVPYLPVLNGVVVGNPDISDRFLWDLRRLVSDRVSYDYVGGLRDVCHQHGLTTWLENYGHWGYPGEFLQYGGQSDEIAGEFWSEGSLGDIENRAASSCGHIYGKRRIWAESFTSGGPAFSRYPYLMKQRGDRFFTEGINSTLLHVFIHQPYEDREPGMAAWFGNEFNRKNTWFSQIDVFINYLKRCNFMLQEGDYVADVAYFIGEDAPKMTGVCTPALPAGYSFDYINGEVLLERASVKDGRIVLPSGMKYSLLVLPQLETMRPEVLRKIKELLLAGASIMGPAPKYSPSLSNYPAADQEIQALAAELWGDQTESVRTIGKGRLFMPANSLQPVLDALQVKPDMHVDSDSPILFIHRTTDEGDIYFISNQSEKPVDVRPSFRVAGKLPELWNPLTAEIRRLPEFTCADGVTTVPIHLEGNESSFIIFRKKGTPQETTARNYPRKEIVATVTTPWQVDFEKGKRGPEKTVLFPELQDWITNTDPSIRYFSGTAVYTNRITLDELPQKALYLDLGKVMVMAKVKINGQYVGGVWTTPYRLPVSDYLRKGENVIEVEVVNNWRNRLIGDDALPEKERATWANLNFWKADSPLQSSGLMGPVEIQAYSYE</sequence>